<dbReference type="eggNOG" id="COG4509">
    <property type="taxonomic scope" value="Bacteria"/>
</dbReference>
<proteinExistence type="predicted"/>
<dbReference type="InterPro" id="IPR005754">
    <property type="entry name" value="Sortase"/>
</dbReference>
<organism evidence="3 5">
    <name type="scientific">[Clostridium] leptum DSM 753</name>
    <dbReference type="NCBI Taxonomy" id="428125"/>
    <lineage>
        <taxon>Bacteria</taxon>
        <taxon>Bacillati</taxon>
        <taxon>Bacillota</taxon>
        <taxon>Clostridia</taxon>
        <taxon>Eubacteriales</taxon>
        <taxon>Oscillospiraceae</taxon>
        <taxon>Oscillospiraceae incertae sedis</taxon>
    </lineage>
</organism>
<evidence type="ECO:0000313" key="5">
    <source>
        <dbReference type="Proteomes" id="UP000003490"/>
    </source>
</evidence>
<dbReference type="InterPro" id="IPR009835">
    <property type="entry name" value="SrtB"/>
</dbReference>
<feature type="active site" description="Proton donor/acceptor" evidence="2">
    <location>
        <position position="144"/>
    </location>
</feature>
<dbReference type="EMBL" id="NOXF01000004">
    <property type="protein sequence ID" value="PEQ24736.1"/>
    <property type="molecule type" value="Genomic_DNA"/>
</dbReference>
<dbReference type="GO" id="GO:0016787">
    <property type="term" value="F:hydrolase activity"/>
    <property type="evidence" value="ECO:0007669"/>
    <property type="project" value="UniProtKB-KW"/>
</dbReference>
<feature type="active site" description="Acyl-thioester intermediate" evidence="2">
    <location>
        <position position="239"/>
    </location>
</feature>
<comment type="caution">
    <text evidence="3">The sequence shown here is derived from an EMBL/GenBank/DDBJ whole genome shotgun (WGS) entry which is preliminary data.</text>
</comment>
<dbReference type="HOGENOM" id="CLU_034078_1_2_9"/>
<keyword evidence="1" id="KW-0378">Hydrolase</keyword>
<dbReference type="InterPro" id="IPR023365">
    <property type="entry name" value="Sortase_dom-sf"/>
</dbReference>
<accession>A7VUL0</accession>
<name>A7VUL0_9FIRM</name>
<sequence length="256" mass="28782">MKTFLKGFCIGLLCLSLLGLAWFLVLQPELTNGEAQTLKEEYTVQPLPGAESSGEEPAGNEQTVQEQVPEAIVDLPALQAEYPDIKGWITIPGTCVDYPVLQSSADDPEYYLRRTYQGEWRTAGSIFFQWDCTPESRNTVVYGHNMNDGTMFAVLQKMADAAFREEHSEILLQTETGLREYTIVAVLKTDISKLSFNRTVFADDEDFLSFQKELLAQPLYHDPAFIPGAGHRLLTLVTCSYEWENARTVVIAVQVR</sequence>
<dbReference type="EMBL" id="ABCB02000019">
    <property type="protein sequence ID" value="EDO60660.1"/>
    <property type="molecule type" value="Genomic_DNA"/>
</dbReference>
<reference evidence="4 6" key="3">
    <citation type="submission" date="2017-07" db="EMBL/GenBank/DDBJ databases">
        <title>Prevalence of linear plasmids in Cutibacterium (Propionibacterium) acnes isolates obtained from prostatic tissue.</title>
        <authorList>
            <person name="Davidsson S."/>
            <person name="Carlsson J."/>
            <person name="Molling P."/>
            <person name="Andren O."/>
            <person name="Andersson S.-O."/>
            <person name="Brzuszkiewicz E."/>
            <person name="Poehlein A."/>
            <person name="Al-Zeer M."/>
            <person name="Brinkmann V."/>
            <person name="Scavenius C."/>
            <person name="Nazipi S."/>
            <person name="Soderquist B."/>
            <person name="Bruggemann H."/>
        </authorList>
    </citation>
    <scope>NUCLEOTIDE SEQUENCE [LARGE SCALE GENOMIC DNA]</scope>
    <source>
        <strain evidence="4 6">DSM 753</strain>
    </source>
</reference>
<evidence type="ECO:0000313" key="4">
    <source>
        <dbReference type="EMBL" id="PEQ24736.1"/>
    </source>
</evidence>
<evidence type="ECO:0000313" key="6">
    <source>
        <dbReference type="Proteomes" id="UP000220611"/>
    </source>
</evidence>
<evidence type="ECO:0000256" key="1">
    <source>
        <dbReference type="ARBA" id="ARBA00022801"/>
    </source>
</evidence>
<dbReference type="AlphaFoldDB" id="A7VUL0"/>
<dbReference type="OrthoDB" id="9806013at2"/>
<evidence type="ECO:0000256" key="2">
    <source>
        <dbReference type="PIRSR" id="PIRSR605754-1"/>
    </source>
</evidence>
<dbReference type="Gene3D" id="2.40.260.10">
    <property type="entry name" value="Sortase"/>
    <property type="match status" value="1"/>
</dbReference>
<dbReference type="CDD" id="cd05826">
    <property type="entry name" value="Sortase_B"/>
    <property type="match status" value="1"/>
</dbReference>
<dbReference type="Proteomes" id="UP000003490">
    <property type="component" value="Unassembled WGS sequence"/>
</dbReference>
<keyword evidence="6" id="KW-1185">Reference proteome</keyword>
<dbReference type="Pfam" id="PF04203">
    <property type="entry name" value="Sortase"/>
    <property type="match status" value="1"/>
</dbReference>
<dbReference type="SUPFAM" id="SSF63817">
    <property type="entry name" value="Sortase"/>
    <property type="match status" value="1"/>
</dbReference>
<gene>
    <name evidence="4" type="ORF">CH238_07175</name>
    <name evidence="3" type="ORF">CLOLEP_02257</name>
</gene>
<dbReference type="Proteomes" id="UP000220611">
    <property type="component" value="Unassembled WGS sequence"/>
</dbReference>
<reference evidence="3 5" key="1">
    <citation type="submission" date="2007-08" db="EMBL/GenBank/DDBJ databases">
        <title>Draft genome sequence of Clostridium leptum (DSM 753).</title>
        <authorList>
            <person name="Sudarsanam P."/>
            <person name="Ley R."/>
            <person name="Guruge J."/>
            <person name="Turnbaugh P.J."/>
            <person name="Mahowald M."/>
            <person name="Liep D."/>
            <person name="Gordon J."/>
        </authorList>
    </citation>
    <scope>NUCLEOTIDE SEQUENCE [LARGE SCALE GENOMIC DNA]</scope>
    <source>
        <strain evidence="3 5">DSM 753</strain>
    </source>
</reference>
<reference evidence="3 5" key="2">
    <citation type="submission" date="2007-08" db="EMBL/GenBank/DDBJ databases">
        <authorList>
            <person name="Fulton L."/>
            <person name="Clifton S."/>
            <person name="Fulton B."/>
            <person name="Xu J."/>
            <person name="Minx P."/>
            <person name="Pepin K.H."/>
            <person name="Johnson M."/>
            <person name="Thiruvilangam P."/>
            <person name="Bhonagiri V."/>
            <person name="Nash W.E."/>
            <person name="Wang C."/>
            <person name="Mardis E.R."/>
            <person name="Wilson R.K."/>
        </authorList>
    </citation>
    <scope>NUCLEOTIDE SEQUENCE [LARGE SCALE GENOMIC DNA]</scope>
    <source>
        <strain evidence="3 5">DSM 753</strain>
    </source>
</reference>
<protein>
    <submittedName>
        <fullName evidence="4">Class B sortase</fullName>
    </submittedName>
    <submittedName>
        <fullName evidence="3">Putative sortase, SrtB family</fullName>
    </submittedName>
</protein>
<evidence type="ECO:0000313" key="3">
    <source>
        <dbReference type="EMBL" id="EDO60660.1"/>
    </source>
</evidence>